<protein>
    <submittedName>
        <fullName evidence="1">Uncharacterized protein</fullName>
    </submittedName>
</protein>
<dbReference type="Proteomes" id="UP001153332">
    <property type="component" value="Unassembled WGS sequence"/>
</dbReference>
<proteinExistence type="predicted"/>
<evidence type="ECO:0000313" key="1">
    <source>
        <dbReference type="EMBL" id="KAJ8129107.1"/>
    </source>
</evidence>
<sequence>MVSHDSVPEPVYTYRSPLHELGRYHRLASPYPAVPIHVEHIHATLVLRVEVGGLAGAADDVGVALVGDEADLAIDLALRELYSVLDELTLGDEAHVLFTVRGVQIVNPDQDDLESSDISNVDDDHGYGDDLYFTICDDDSQHLSGQCIDCLTLNAVRDDMVDDEIFQQSQPMIKRYLNLTLHLYHLEDLPPWRYGPAQDGYEAYQDDQKETASIFQKSPLAGNSEKNEGCETDGSALTAATISKELFEWPLDDVQYKSLSSTPSRVLNPELKTPTLPGEQKEIPLARVGLTQSSSTPNIDPTNLDKHYEKLPPPGHYGDAGYQATTQATLHRSKFQSRQFQSLDIPRLCNTITVYIDRGKTANTGSNTAKGSSGSPTAMEPVKFALSRSRRTVNDTDLVATISLKRQPNNSWLQCHLPLQPTPFRKIVIGPIGNKIIVMKDESASAKDKPE</sequence>
<accession>A0ACC2JP36</accession>
<gene>
    <name evidence="1" type="ORF">O1611_g4528</name>
</gene>
<name>A0ACC2JP36_9PEZI</name>
<dbReference type="EMBL" id="JAPUUL010000861">
    <property type="protein sequence ID" value="KAJ8129107.1"/>
    <property type="molecule type" value="Genomic_DNA"/>
</dbReference>
<evidence type="ECO:0000313" key="2">
    <source>
        <dbReference type="Proteomes" id="UP001153332"/>
    </source>
</evidence>
<keyword evidence="2" id="KW-1185">Reference proteome</keyword>
<comment type="caution">
    <text evidence="1">The sequence shown here is derived from an EMBL/GenBank/DDBJ whole genome shotgun (WGS) entry which is preliminary data.</text>
</comment>
<reference evidence="1" key="1">
    <citation type="submission" date="2022-12" db="EMBL/GenBank/DDBJ databases">
        <title>Genome Sequence of Lasiodiplodia mahajangana.</title>
        <authorList>
            <person name="Buettner E."/>
        </authorList>
    </citation>
    <scope>NUCLEOTIDE SEQUENCE</scope>
    <source>
        <strain evidence="1">VT137</strain>
    </source>
</reference>
<organism evidence="1 2">
    <name type="scientific">Lasiodiplodia mahajangana</name>
    <dbReference type="NCBI Taxonomy" id="1108764"/>
    <lineage>
        <taxon>Eukaryota</taxon>
        <taxon>Fungi</taxon>
        <taxon>Dikarya</taxon>
        <taxon>Ascomycota</taxon>
        <taxon>Pezizomycotina</taxon>
        <taxon>Dothideomycetes</taxon>
        <taxon>Dothideomycetes incertae sedis</taxon>
        <taxon>Botryosphaeriales</taxon>
        <taxon>Botryosphaeriaceae</taxon>
        <taxon>Lasiodiplodia</taxon>
    </lineage>
</organism>